<sequence>MSRASARAESTINQLLSGRLEPSPELLHDIAPILEMPLADLLVIAGLPAGSHAAPPDSYPAAREIGSLVAAASRLAPQQVQQLVEQAKSLSRPENDDRSPVP</sequence>
<dbReference type="PATRIC" id="fig|512565.3.peg.580"/>
<dbReference type="InterPro" id="IPR010982">
    <property type="entry name" value="Lambda_DNA-bd_dom_sf"/>
</dbReference>
<feature type="compositionally biased region" description="Basic and acidic residues" evidence="1">
    <location>
        <begin position="91"/>
        <end position="102"/>
    </location>
</feature>
<dbReference type="RefSeq" id="WP_014440698.1">
    <property type="nucleotide sequence ID" value="NC_017093.1"/>
</dbReference>
<gene>
    <name evidence="3" type="ordered locus">AMIS_5780</name>
</gene>
<dbReference type="AlphaFoldDB" id="I0GYG1"/>
<feature type="domain" description="HTH cro/C1-type" evidence="2">
    <location>
        <begin position="10"/>
        <end position="41"/>
    </location>
</feature>
<dbReference type="HOGENOM" id="CLU_2271357_0_0_11"/>
<accession>I0GYG1</accession>
<evidence type="ECO:0000313" key="4">
    <source>
        <dbReference type="Proteomes" id="UP000007882"/>
    </source>
</evidence>
<evidence type="ECO:0000313" key="3">
    <source>
        <dbReference type="EMBL" id="BAL85798.1"/>
    </source>
</evidence>
<protein>
    <recommendedName>
        <fullName evidence="2">HTH cro/C1-type domain-containing protein</fullName>
    </recommendedName>
</protein>
<organism evidence="3 4">
    <name type="scientific">Actinoplanes missouriensis (strain ATCC 14538 / DSM 43046 / CBS 188.64 / JCM 3121 / NBRC 102363 / NCIMB 12654 / NRRL B-3342 / UNCC 431)</name>
    <dbReference type="NCBI Taxonomy" id="512565"/>
    <lineage>
        <taxon>Bacteria</taxon>
        <taxon>Bacillati</taxon>
        <taxon>Actinomycetota</taxon>
        <taxon>Actinomycetes</taxon>
        <taxon>Micromonosporales</taxon>
        <taxon>Micromonosporaceae</taxon>
        <taxon>Actinoplanes</taxon>
    </lineage>
</organism>
<reference evidence="3 4" key="1">
    <citation type="submission" date="2012-02" db="EMBL/GenBank/DDBJ databases">
        <title>Complete genome sequence of Actinoplanes missouriensis 431 (= NBRC 102363).</title>
        <authorList>
            <person name="Ohnishi Y."/>
            <person name="Ishikawa J."/>
            <person name="Sekine M."/>
            <person name="Hosoyama A."/>
            <person name="Harada T."/>
            <person name="Narita H."/>
            <person name="Hata T."/>
            <person name="Konno Y."/>
            <person name="Tutikane K."/>
            <person name="Fujita N."/>
            <person name="Horinouchi S."/>
            <person name="Hayakawa M."/>
        </authorList>
    </citation>
    <scope>NUCLEOTIDE SEQUENCE [LARGE SCALE GENOMIC DNA]</scope>
    <source>
        <strain evidence="4">ATCC 14538 / DSM 43046 / CBS 188.64 / JCM 3121 / NBRC 102363 / NCIMB 12654 / NRRL B-3342 / UNCC 431</strain>
    </source>
</reference>
<name>I0GYG1_ACTM4</name>
<dbReference type="Proteomes" id="UP000007882">
    <property type="component" value="Chromosome"/>
</dbReference>
<dbReference type="KEGG" id="ams:AMIS_5780"/>
<evidence type="ECO:0000259" key="2">
    <source>
        <dbReference type="PROSITE" id="PS50943"/>
    </source>
</evidence>
<dbReference type="InterPro" id="IPR001387">
    <property type="entry name" value="Cro/C1-type_HTH"/>
</dbReference>
<dbReference type="GO" id="GO:0003677">
    <property type="term" value="F:DNA binding"/>
    <property type="evidence" value="ECO:0007669"/>
    <property type="project" value="InterPro"/>
</dbReference>
<dbReference type="SUPFAM" id="SSF47413">
    <property type="entry name" value="lambda repressor-like DNA-binding domains"/>
    <property type="match status" value="1"/>
</dbReference>
<feature type="region of interest" description="Disordered" evidence="1">
    <location>
        <begin position="80"/>
        <end position="102"/>
    </location>
</feature>
<keyword evidence="4" id="KW-1185">Reference proteome</keyword>
<dbReference type="PROSITE" id="PS50943">
    <property type="entry name" value="HTH_CROC1"/>
    <property type="match status" value="1"/>
</dbReference>
<proteinExistence type="predicted"/>
<evidence type="ECO:0000256" key="1">
    <source>
        <dbReference type="SAM" id="MobiDB-lite"/>
    </source>
</evidence>
<dbReference type="EMBL" id="AP012319">
    <property type="protein sequence ID" value="BAL85798.1"/>
    <property type="molecule type" value="Genomic_DNA"/>
</dbReference>